<evidence type="ECO:0000313" key="2">
    <source>
        <dbReference type="EMBL" id="KAK6925954.1"/>
    </source>
</evidence>
<evidence type="ECO:0008006" key="4">
    <source>
        <dbReference type="Google" id="ProtNLM"/>
    </source>
</evidence>
<accession>A0AAN8V6Q0</accession>
<sequence>MVKLATARDSRGYGPRQGRNRAEYVSAGLYIFATIVLLGGFMSQLSREAKSGLVLLLIASTIIAFVNIHDLLAHLAGIDFQLPLMELDTQLALVEFAVPILQAAGSALFFIGILFLFLESNSYIKNFFCTSGTQTMNCRKREKLEKHAMNMLVAALVLWVLGSIHNSCQIYQRADGHVQILQQSVYIPFLMGSLLFMVGSILNTRKQSRVSRLGLHLLGFTWIWMGIFGCFLFFIGGLVNVAKVFKMQQVDDGLHLEKLRGGAQEQLFQAREGQLPFILEDQRRKIVEQKEPVPTVPLIAPTPYKDVLVGGSSV</sequence>
<keyword evidence="1" id="KW-0812">Transmembrane</keyword>
<dbReference type="Proteomes" id="UP001370490">
    <property type="component" value="Unassembled WGS sequence"/>
</dbReference>
<keyword evidence="1" id="KW-0472">Membrane</keyword>
<proteinExistence type="predicted"/>
<dbReference type="AlphaFoldDB" id="A0AAN8V6Q0"/>
<dbReference type="PANTHER" id="PTHR34967:SF1">
    <property type="entry name" value="OS02G0257200 PROTEIN"/>
    <property type="match status" value="1"/>
</dbReference>
<gene>
    <name evidence="2" type="ORF">RJ641_007673</name>
</gene>
<dbReference type="PANTHER" id="PTHR34967">
    <property type="entry name" value="OS02G0257200 PROTEIN"/>
    <property type="match status" value="1"/>
</dbReference>
<keyword evidence="1" id="KW-1133">Transmembrane helix</keyword>
<evidence type="ECO:0000313" key="3">
    <source>
        <dbReference type="Proteomes" id="UP001370490"/>
    </source>
</evidence>
<dbReference type="EMBL" id="JBAMMX010000015">
    <property type="protein sequence ID" value="KAK6925954.1"/>
    <property type="molecule type" value="Genomic_DNA"/>
</dbReference>
<comment type="caution">
    <text evidence="2">The sequence shown here is derived from an EMBL/GenBank/DDBJ whole genome shotgun (WGS) entry which is preliminary data.</text>
</comment>
<feature type="transmembrane region" description="Helical" evidence="1">
    <location>
        <begin position="53"/>
        <end position="76"/>
    </location>
</feature>
<feature type="transmembrane region" description="Helical" evidence="1">
    <location>
        <begin position="215"/>
        <end position="239"/>
    </location>
</feature>
<organism evidence="2 3">
    <name type="scientific">Dillenia turbinata</name>
    <dbReference type="NCBI Taxonomy" id="194707"/>
    <lineage>
        <taxon>Eukaryota</taxon>
        <taxon>Viridiplantae</taxon>
        <taxon>Streptophyta</taxon>
        <taxon>Embryophyta</taxon>
        <taxon>Tracheophyta</taxon>
        <taxon>Spermatophyta</taxon>
        <taxon>Magnoliopsida</taxon>
        <taxon>eudicotyledons</taxon>
        <taxon>Gunneridae</taxon>
        <taxon>Pentapetalae</taxon>
        <taxon>Dilleniales</taxon>
        <taxon>Dilleniaceae</taxon>
        <taxon>Dillenia</taxon>
    </lineage>
</organism>
<feature type="transmembrane region" description="Helical" evidence="1">
    <location>
        <begin position="148"/>
        <end position="165"/>
    </location>
</feature>
<feature type="transmembrane region" description="Helical" evidence="1">
    <location>
        <begin position="96"/>
        <end position="118"/>
    </location>
</feature>
<keyword evidence="3" id="KW-1185">Reference proteome</keyword>
<evidence type="ECO:0000256" key="1">
    <source>
        <dbReference type="SAM" id="Phobius"/>
    </source>
</evidence>
<reference evidence="2 3" key="1">
    <citation type="submission" date="2023-12" db="EMBL/GenBank/DDBJ databases">
        <title>A high-quality genome assembly for Dillenia turbinata (Dilleniales).</title>
        <authorList>
            <person name="Chanderbali A."/>
        </authorList>
    </citation>
    <scope>NUCLEOTIDE SEQUENCE [LARGE SCALE GENOMIC DNA]</scope>
    <source>
        <strain evidence="2">LSX21</strain>
        <tissue evidence="2">Leaf</tissue>
    </source>
</reference>
<feature type="transmembrane region" description="Helical" evidence="1">
    <location>
        <begin position="185"/>
        <end position="203"/>
    </location>
</feature>
<protein>
    <recommendedName>
        <fullName evidence="4">Transmembrane protein</fullName>
    </recommendedName>
</protein>
<name>A0AAN8V6Q0_9MAGN</name>
<feature type="transmembrane region" description="Helical" evidence="1">
    <location>
        <begin position="24"/>
        <end position="41"/>
    </location>
</feature>